<evidence type="ECO:0000259" key="2">
    <source>
        <dbReference type="Pfam" id="PF00085"/>
    </source>
</evidence>
<dbReference type="AlphaFoldDB" id="A0A172TZS7"/>
<name>A0A172TZS7_9BACT</name>
<evidence type="ECO:0000256" key="1">
    <source>
        <dbReference type="SAM" id="SignalP"/>
    </source>
</evidence>
<protein>
    <recommendedName>
        <fullName evidence="2">Thioredoxin domain-containing protein</fullName>
    </recommendedName>
</protein>
<keyword evidence="4" id="KW-1185">Reference proteome</keyword>
<feature type="domain" description="Thioredoxin" evidence="2">
    <location>
        <begin position="72"/>
        <end position="151"/>
    </location>
</feature>
<dbReference type="RefSeq" id="WP_066406501.1">
    <property type="nucleotide sequence ID" value="NZ_CP011390.1"/>
</dbReference>
<evidence type="ECO:0000313" key="3">
    <source>
        <dbReference type="EMBL" id="ANE52237.1"/>
    </source>
</evidence>
<dbReference type="Proteomes" id="UP000077177">
    <property type="component" value="Chromosome"/>
</dbReference>
<accession>A0A172TZS7</accession>
<dbReference type="EMBL" id="CP011390">
    <property type="protein sequence ID" value="ANE52237.1"/>
    <property type="molecule type" value="Genomic_DNA"/>
</dbReference>
<dbReference type="SUPFAM" id="SSF52833">
    <property type="entry name" value="Thioredoxin-like"/>
    <property type="match status" value="1"/>
</dbReference>
<evidence type="ECO:0000313" key="4">
    <source>
        <dbReference type="Proteomes" id="UP000077177"/>
    </source>
</evidence>
<reference evidence="4" key="1">
    <citation type="submission" date="2015-01" db="EMBL/GenBank/DDBJ databases">
        <title>Flavisolibacter sp./LCS9/ whole genome sequencing.</title>
        <authorList>
            <person name="Kim M.K."/>
            <person name="Srinivasan S."/>
            <person name="Lee J.-J."/>
        </authorList>
    </citation>
    <scope>NUCLEOTIDE SEQUENCE [LARGE SCALE GENOMIC DNA]</scope>
    <source>
        <strain evidence="4">LCS9</strain>
    </source>
</reference>
<feature type="chain" id="PRO_5008001469" description="Thioredoxin domain-containing protein" evidence="1">
    <location>
        <begin position="17"/>
        <end position="170"/>
    </location>
</feature>
<feature type="signal peptide" evidence="1">
    <location>
        <begin position="1"/>
        <end position="16"/>
    </location>
</feature>
<dbReference type="Pfam" id="PF00085">
    <property type="entry name" value="Thioredoxin"/>
    <property type="match status" value="1"/>
</dbReference>
<dbReference type="Gene3D" id="3.40.30.10">
    <property type="entry name" value="Glutaredoxin"/>
    <property type="match status" value="1"/>
</dbReference>
<dbReference type="OrthoDB" id="6398367at2"/>
<sequence length="170" mass="18812">MQKLVTLFIASFFAVAAWSQTAEVSKDASGNKVLKGFITQQQLVTDSSFQWFLNNQKGYTPYSTALEAFKNAKDSIHILAFGGTWCDDTKLILPKIFALADAAGFSQDHITLLGVDHNKKTINHLSEAFNVDHVPTFIVLKNGKEIGRVVEWGKYGMVDKELGEIISGKK</sequence>
<dbReference type="STRING" id="1492898.SY85_18840"/>
<keyword evidence="1" id="KW-0732">Signal</keyword>
<proteinExistence type="predicted"/>
<dbReference type="InterPro" id="IPR013766">
    <property type="entry name" value="Thioredoxin_domain"/>
</dbReference>
<dbReference type="InterPro" id="IPR036249">
    <property type="entry name" value="Thioredoxin-like_sf"/>
</dbReference>
<reference evidence="3 4" key="2">
    <citation type="journal article" date="2016" name="Int. J. Syst. Evol. Microbiol.">
        <title>Flavisolibacter tropicus sp. nov., isolated from tropical soil.</title>
        <authorList>
            <person name="Lee J.J."/>
            <person name="Kang M.S."/>
            <person name="Kim G.S."/>
            <person name="Lee C.S."/>
            <person name="Lim S."/>
            <person name="Lee J."/>
            <person name="Roh S.H."/>
            <person name="Kang H."/>
            <person name="Ha J.M."/>
            <person name="Bae S."/>
            <person name="Jung H.Y."/>
            <person name="Kim M.K."/>
        </authorList>
    </citation>
    <scope>NUCLEOTIDE SEQUENCE [LARGE SCALE GENOMIC DNA]</scope>
    <source>
        <strain evidence="3 4">LCS9</strain>
    </source>
</reference>
<dbReference type="CDD" id="cd02947">
    <property type="entry name" value="TRX_family"/>
    <property type="match status" value="1"/>
</dbReference>
<dbReference type="KEGG" id="fla:SY85_18840"/>
<organism evidence="3 4">
    <name type="scientific">Flavisolibacter tropicus</name>
    <dbReference type="NCBI Taxonomy" id="1492898"/>
    <lineage>
        <taxon>Bacteria</taxon>
        <taxon>Pseudomonadati</taxon>
        <taxon>Bacteroidota</taxon>
        <taxon>Chitinophagia</taxon>
        <taxon>Chitinophagales</taxon>
        <taxon>Chitinophagaceae</taxon>
        <taxon>Flavisolibacter</taxon>
    </lineage>
</organism>
<gene>
    <name evidence="3" type="ORF">SY85_18840</name>
</gene>